<dbReference type="OrthoDB" id="9784272at2"/>
<evidence type="ECO:0000313" key="9">
    <source>
        <dbReference type="Proteomes" id="UP000292424"/>
    </source>
</evidence>
<dbReference type="PANTHER" id="PTHR43133">
    <property type="entry name" value="RNA POLYMERASE ECF-TYPE SIGMA FACTO"/>
    <property type="match status" value="1"/>
</dbReference>
<reference evidence="8 9" key="1">
    <citation type="submission" date="2019-09" db="EMBL/GenBank/DDBJ databases">
        <title>Complete genome sequence of Arachidicoccus sp. B3-10 isolated from apple orchard soil.</title>
        <authorList>
            <person name="Kim H.S."/>
            <person name="Han K.-I."/>
            <person name="Suh M.K."/>
            <person name="Lee K.C."/>
            <person name="Eom M.K."/>
            <person name="Kim J.-S."/>
            <person name="Kang S.W."/>
            <person name="Sin Y."/>
            <person name="Lee J.-S."/>
        </authorList>
    </citation>
    <scope>NUCLEOTIDE SEQUENCE [LARGE SCALE GENOMIC DNA]</scope>
    <source>
        <strain evidence="8 9">B3-10</strain>
    </source>
</reference>
<feature type="domain" description="RNA polymerase sigma factor 70 region 4 type 2" evidence="7">
    <location>
        <begin position="99"/>
        <end position="131"/>
    </location>
</feature>
<keyword evidence="9" id="KW-1185">Reference proteome</keyword>
<dbReference type="SUPFAM" id="SSF88946">
    <property type="entry name" value="Sigma2 domain of RNA polymerase sigma factors"/>
    <property type="match status" value="1"/>
</dbReference>
<dbReference type="Proteomes" id="UP000292424">
    <property type="component" value="Chromosome"/>
</dbReference>
<accession>A0A5P2G9P1</accession>
<proteinExistence type="inferred from homology"/>
<dbReference type="GO" id="GO:0003677">
    <property type="term" value="F:DNA binding"/>
    <property type="evidence" value="ECO:0007669"/>
    <property type="project" value="UniProtKB-KW"/>
</dbReference>
<dbReference type="KEGG" id="arac:E0W69_019115"/>
<dbReference type="PANTHER" id="PTHR43133:SF8">
    <property type="entry name" value="RNA POLYMERASE SIGMA FACTOR HI_1459-RELATED"/>
    <property type="match status" value="1"/>
</dbReference>
<evidence type="ECO:0000256" key="1">
    <source>
        <dbReference type="ARBA" id="ARBA00010641"/>
    </source>
</evidence>
<comment type="similarity">
    <text evidence="1">Belongs to the sigma-70 factor family. ECF subfamily.</text>
</comment>
<dbReference type="InterPro" id="IPR039425">
    <property type="entry name" value="RNA_pol_sigma-70-like"/>
</dbReference>
<dbReference type="GO" id="GO:0016987">
    <property type="term" value="F:sigma factor activity"/>
    <property type="evidence" value="ECO:0007669"/>
    <property type="project" value="UniProtKB-KW"/>
</dbReference>
<evidence type="ECO:0000256" key="4">
    <source>
        <dbReference type="ARBA" id="ARBA00023125"/>
    </source>
</evidence>
<dbReference type="SUPFAM" id="SSF88659">
    <property type="entry name" value="Sigma3 and sigma4 domains of RNA polymerase sigma factors"/>
    <property type="match status" value="1"/>
</dbReference>
<evidence type="ECO:0000256" key="5">
    <source>
        <dbReference type="ARBA" id="ARBA00023163"/>
    </source>
</evidence>
<dbReference type="InterPro" id="IPR014284">
    <property type="entry name" value="RNA_pol_sigma-70_dom"/>
</dbReference>
<gene>
    <name evidence="8" type="ORF">E0W69_019115</name>
</gene>
<dbReference type="InterPro" id="IPR013325">
    <property type="entry name" value="RNA_pol_sigma_r2"/>
</dbReference>
<evidence type="ECO:0000256" key="2">
    <source>
        <dbReference type="ARBA" id="ARBA00023015"/>
    </source>
</evidence>
<dbReference type="Pfam" id="PF04542">
    <property type="entry name" value="Sigma70_r2"/>
    <property type="match status" value="1"/>
</dbReference>
<evidence type="ECO:0000259" key="6">
    <source>
        <dbReference type="Pfam" id="PF04542"/>
    </source>
</evidence>
<dbReference type="Gene3D" id="1.10.1740.10">
    <property type="match status" value="1"/>
</dbReference>
<evidence type="ECO:0000256" key="3">
    <source>
        <dbReference type="ARBA" id="ARBA00023082"/>
    </source>
</evidence>
<sequence>MRFIRGKVPSIEDAEDVMQDVWMQLSRIANISEIESLSGWLYYVAKNKIADLYRKRQTENIENFSYENEDGALQIKEILLIDEIEFPEMKDFKDLFWKELMTALAELPANQKDVFILNEIDDKTLQEIANDKNENIKTIISRKGYAVKHIRKKLQYLYDELNS</sequence>
<dbReference type="Pfam" id="PF08281">
    <property type="entry name" value="Sigma70_r4_2"/>
    <property type="match status" value="1"/>
</dbReference>
<dbReference type="AlphaFoldDB" id="A0A5P2G9P1"/>
<evidence type="ECO:0000313" key="8">
    <source>
        <dbReference type="EMBL" id="QES91029.1"/>
    </source>
</evidence>
<dbReference type="InterPro" id="IPR007627">
    <property type="entry name" value="RNA_pol_sigma70_r2"/>
</dbReference>
<organism evidence="8 9">
    <name type="scientific">Rhizosphaericola mali</name>
    <dbReference type="NCBI Taxonomy" id="2545455"/>
    <lineage>
        <taxon>Bacteria</taxon>
        <taxon>Pseudomonadati</taxon>
        <taxon>Bacteroidota</taxon>
        <taxon>Chitinophagia</taxon>
        <taxon>Chitinophagales</taxon>
        <taxon>Chitinophagaceae</taxon>
        <taxon>Rhizosphaericola</taxon>
    </lineage>
</organism>
<dbReference type="InterPro" id="IPR013324">
    <property type="entry name" value="RNA_pol_sigma_r3/r4-like"/>
</dbReference>
<keyword evidence="3" id="KW-0731">Sigma factor</keyword>
<dbReference type="InterPro" id="IPR013249">
    <property type="entry name" value="RNA_pol_sigma70_r4_t2"/>
</dbReference>
<evidence type="ECO:0000259" key="7">
    <source>
        <dbReference type="Pfam" id="PF08281"/>
    </source>
</evidence>
<keyword evidence="5" id="KW-0804">Transcription</keyword>
<name>A0A5P2G9P1_9BACT</name>
<dbReference type="Gene3D" id="1.10.10.10">
    <property type="entry name" value="Winged helix-like DNA-binding domain superfamily/Winged helix DNA-binding domain"/>
    <property type="match status" value="1"/>
</dbReference>
<dbReference type="InterPro" id="IPR036388">
    <property type="entry name" value="WH-like_DNA-bd_sf"/>
</dbReference>
<dbReference type="GO" id="GO:0006352">
    <property type="term" value="P:DNA-templated transcription initiation"/>
    <property type="evidence" value="ECO:0007669"/>
    <property type="project" value="InterPro"/>
</dbReference>
<keyword evidence="4" id="KW-0238">DNA-binding</keyword>
<keyword evidence="2" id="KW-0805">Transcription regulation</keyword>
<feature type="domain" description="RNA polymerase sigma-70 region 2" evidence="6">
    <location>
        <begin position="2"/>
        <end position="57"/>
    </location>
</feature>
<protein>
    <submittedName>
        <fullName evidence="8">RNA polymerase sigma factor</fullName>
    </submittedName>
</protein>
<dbReference type="NCBIfam" id="TIGR02937">
    <property type="entry name" value="sigma70-ECF"/>
    <property type="match status" value="1"/>
</dbReference>
<dbReference type="EMBL" id="CP044016">
    <property type="protein sequence ID" value="QES91029.1"/>
    <property type="molecule type" value="Genomic_DNA"/>
</dbReference>